<accession>A0ACC0A5K3</accession>
<evidence type="ECO:0000313" key="1">
    <source>
        <dbReference type="EMBL" id="KAI5656157.1"/>
    </source>
</evidence>
<reference evidence="2" key="1">
    <citation type="journal article" date="2023" name="Nat. Plants">
        <title>Single-cell RNA sequencing provides a high-resolution roadmap for understanding the multicellular compartmentation of specialized metabolism.</title>
        <authorList>
            <person name="Sun S."/>
            <person name="Shen X."/>
            <person name="Li Y."/>
            <person name="Li Y."/>
            <person name="Wang S."/>
            <person name="Li R."/>
            <person name="Zhang H."/>
            <person name="Shen G."/>
            <person name="Guo B."/>
            <person name="Wei J."/>
            <person name="Xu J."/>
            <person name="St-Pierre B."/>
            <person name="Chen S."/>
            <person name="Sun C."/>
        </authorList>
    </citation>
    <scope>NUCLEOTIDE SEQUENCE [LARGE SCALE GENOMIC DNA]</scope>
</reference>
<name>A0ACC0A5K3_CATRO</name>
<protein>
    <submittedName>
        <fullName evidence="1">Uncharacterized protein</fullName>
    </submittedName>
</protein>
<dbReference type="EMBL" id="CM044706">
    <property type="protein sequence ID" value="KAI5656157.1"/>
    <property type="molecule type" value="Genomic_DNA"/>
</dbReference>
<gene>
    <name evidence="1" type="ORF">M9H77_24950</name>
</gene>
<dbReference type="Proteomes" id="UP001060085">
    <property type="component" value="Linkage Group LG06"/>
</dbReference>
<evidence type="ECO:0000313" key="2">
    <source>
        <dbReference type="Proteomes" id="UP001060085"/>
    </source>
</evidence>
<keyword evidence="2" id="KW-1185">Reference proteome</keyword>
<organism evidence="1 2">
    <name type="scientific">Catharanthus roseus</name>
    <name type="common">Madagascar periwinkle</name>
    <name type="synonym">Vinca rosea</name>
    <dbReference type="NCBI Taxonomy" id="4058"/>
    <lineage>
        <taxon>Eukaryota</taxon>
        <taxon>Viridiplantae</taxon>
        <taxon>Streptophyta</taxon>
        <taxon>Embryophyta</taxon>
        <taxon>Tracheophyta</taxon>
        <taxon>Spermatophyta</taxon>
        <taxon>Magnoliopsida</taxon>
        <taxon>eudicotyledons</taxon>
        <taxon>Gunneridae</taxon>
        <taxon>Pentapetalae</taxon>
        <taxon>asterids</taxon>
        <taxon>lamiids</taxon>
        <taxon>Gentianales</taxon>
        <taxon>Apocynaceae</taxon>
        <taxon>Rauvolfioideae</taxon>
        <taxon>Vinceae</taxon>
        <taxon>Catharanthinae</taxon>
        <taxon>Catharanthus</taxon>
    </lineage>
</organism>
<proteinExistence type="predicted"/>
<sequence length="1105" mass="126131">MGVPAFYRWLAEKYPLIVVDVIEEEPVVIEGVKIPVDTSKPNPNDLEYDNLYLDMNGIIHPCFHPEDRPSPTSFEEVFQCMFDYIDRLFVMVRPRKLLYMAIDGVAPRAKMNQQRSRRFRAAKDAADAAAEEEKLRQEFEREGRKLPPKKESQTFDSNVITPGTEFMAVLSIALQYYIHLRLNYDPGWKGVKVILSDANVPGEGEHKIMSYIRLQRNLPGYDPNTRHCLYGLDADLIMLALATHEVHFSILREVVFTPGQQDKCFLCGQMGHLAADCEGKAKRKAGEFDEKGGTEVVPKKPYQFLHVWTLREYLEYEMRIPNPPFEIDFERIVDDFIFICFFVGNDFLPHMPTLEIREGAINLLLAVYKKEFKAMGGYMTDSCKPNLARVEHFIQAVGSYEDKIFQKRARLHQRQAERIKREKGQRKRGDDSEPKFQPESLVPVARFQGSRLASGPSPSPYEPPGSSMSRKHDHLGKATSSMSDLDIQCKQTGPPDDKRTYVRAQKIARSSSGATIGAAIVEAESSLDIDENKEDLKVKLKELLREKADAFNSDNPEEDKIKLGEPGWKERYYEEKFSARTPEELDAVRKDVVAKYTEGLCWVMHYYYEGVCSWQWYYPYHYAPFASDLKDLGQLNISFELGSPFKPFNQLLGVFPAASSHALPEKYRKLMTDPNSPIIDFYPTDFEVDMNGKRFSWQGIAKLPFIDEARLLAEVAKIEHTLTDEEFRRNSEMFDMLFVSSAHTLSPYIFSLYDRYKQFTDQERVSIKEPLDPGASGGMNGYISLCAGDPCPPVFRTPIQGMEDIMDNQVICAIYTLPEAHEHISRPPAGVVFPERTVTVGDIKPAPVLWHEDSGRRHMENGRHYHNHNHNNNHNHNHNSTGAVSGRQLGEAAHRLVVNSLQTKANRNGYGDQTYVPPHTYQANRYHGEPYMSTYQDNRYQGNEHMGHGMSYPAPGPVRSHYGQGYVQPYAHPAAYNPNNNRSQSHYDRGDRSVNQSRDYSRHGYYPPGHQQNGGHGYPLHPEHGGQALYPPAANFYQQGRHNSYGTYQQHGTVSSNWSGGGRSPQANNPNMGRGYNHPRHSGNQFSALDRGTHRRPPHSEHHRR</sequence>
<comment type="caution">
    <text evidence="1">The sequence shown here is derived from an EMBL/GenBank/DDBJ whole genome shotgun (WGS) entry which is preliminary data.</text>
</comment>